<dbReference type="SUPFAM" id="SSF160631">
    <property type="entry name" value="SMI1/KNR4-like"/>
    <property type="match status" value="1"/>
</dbReference>
<gene>
    <name evidence="1" type="ORF">SBRY_90303</name>
</gene>
<dbReference type="Proteomes" id="UP001153328">
    <property type="component" value="Unassembled WGS sequence"/>
</dbReference>
<dbReference type="InterPro" id="IPR037883">
    <property type="entry name" value="Knr4/Smi1-like_sf"/>
</dbReference>
<dbReference type="EMBL" id="CAJVAX010000023">
    <property type="protein sequence ID" value="CAG7658556.1"/>
    <property type="molecule type" value="Genomic_DNA"/>
</dbReference>
<reference evidence="1" key="1">
    <citation type="submission" date="2021-06" db="EMBL/GenBank/DDBJ databases">
        <authorList>
            <person name="Arsene-Ploetze F."/>
        </authorList>
    </citation>
    <scope>NUCLEOTIDE SEQUENCE</scope>
    <source>
        <strain evidence="1">SBRY1</strain>
    </source>
</reference>
<proteinExistence type="predicted"/>
<keyword evidence="2" id="KW-1185">Reference proteome</keyword>
<evidence type="ECO:0000313" key="2">
    <source>
        <dbReference type="Proteomes" id="UP001153328"/>
    </source>
</evidence>
<accession>A0A9W4H8X7</accession>
<name>A0A9W4H8X7_9ACTN</name>
<comment type="caution">
    <text evidence="1">The sequence shown here is derived from an EMBL/GenBank/DDBJ whole genome shotgun (WGS) entry which is preliminary data.</text>
</comment>
<protein>
    <recommendedName>
        <fullName evidence="3">Knr4/Smi1-like domain-containing protein</fullName>
    </recommendedName>
</protein>
<organism evidence="1 2">
    <name type="scientific">Actinacidiphila bryophytorum</name>
    <dbReference type="NCBI Taxonomy" id="1436133"/>
    <lineage>
        <taxon>Bacteria</taxon>
        <taxon>Bacillati</taxon>
        <taxon>Actinomycetota</taxon>
        <taxon>Actinomycetes</taxon>
        <taxon>Kitasatosporales</taxon>
        <taxon>Streptomycetaceae</taxon>
        <taxon>Actinacidiphila</taxon>
    </lineage>
</organism>
<evidence type="ECO:0000313" key="1">
    <source>
        <dbReference type="EMBL" id="CAG7658556.1"/>
    </source>
</evidence>
<evidence type="ECO:0008006" key="3">
    <source>
        <dbReference type="Google" id="ProtNLM"/>
    </source>
</evidence>
<dbReference type="AlphaFoldDB" id="A0A9W4H8X7"/>
<sequence length="110" mass="11940">MSEDTWVGVRERVLRLGKFPGSESVFGVRGHGFRLGPVMQAEQVQALETALGATVPAPYRNFLLHVGAGGAGPDYGLMTPVPNDRGWQWSGIGLATRRSRPPPERPRCLS</sequence>